<evidence type="ECO:0000313" key="2">
    <source>
        <dbReference type="Proteomes" id="UP000267268"/>
    </source>
</evidence>
<dbReference type="EMBL" id="CP034562">
    <property type="protein sequence ID" value="AZQ61320.1"/>
    <property type="molecule type" value="Genomic_DNA"/>
</dbReference>
<proteinExistence type="predicted"/>
<dbReference type="PROSITE" id="PS51257">
    <property type="entry name" value="PROKAR_LIPOPROTEIN"/>
    <property type="match status" value="1"/>
</dbReference>
<sequence>MSNFLRLYFFPYCVLSLFLLLSSCDKEESKINTCDEEIIKNKFEVYIEIVNDAVDNADCETIVASSDEMLEFLDVNYNCLIILLVLNEDGIDSEEEADQSIMEMRAAIEELKYFCEVGLPLQ</sequence>
<evidence type="ECO:0000313" key="1">
    <source>
        <dbReference type="EMBL" id="AZQ61320.1"/>
    </source>
</evidence>
<organism evidence="1 2">
    <name type="scientific">Flammeovirga pectinis</name>
    <dbReference type="NCBI Taxonomy" id="2494373"/>
    <lineage>
        <taxon>Bacteria</taxon>
        <taxon>Pseudomonadati</taxon>
        <taxon>Bacteroidota</taxon>
        <taxon>Cytophagia</taxon>
        <taxon>Cytophagales</taxon>
        <taxon>Flammeovirgaceae</taxon>
        <taxon>Flammeovirga</taxon>
    </lineage>
</organism>
<dbReference type="OrthoDB" id="981930at2"/>
<dbReference type="Proteomes" id="UP000267268">
    <property type="component" value="Chromosome 1"/>
</dbReference>
<dbReference type="RefSeq" id="WP_126611679.1">
    <property type="nucleotide sequence ID" value="NZ_CP034562.1"/>
</dbReference>
<keyword evidence="2" id="KW-1185">Reference proteome</keyword>
<name>A0A3Q9FLI1_9BACT</name>
<reference evidence="1 2" key="1">
    <citation type="submission" date="2018-12" db="EMBL/GenBank/DDBJ databases">
        <title>Flammeovirga pectinis sp. nov., isolated from the gut of the Korean scallop, Patinopecten yessoensis.</title>
        <authorList>
            <person name="Bae J.-W."/>
            <person name="Jeong Y.-S."/>
            <person name="Kang W."/>
        </authorList>
    </citation>
    <scope>NUCLEOTIDE SEQUENCE [LARGE SCALE GENOMIC DNA]</scope>
    <source>
        <strain evidence="1 2">L12M1</strain>
    </source>
</reference>
<dbReference type="AlphaFoldDB" id="A0A3Q9FLI1"/>
<accession>A0A3Q9FLI1</accession>
<dbReference type="KEGG" id="fll:EI427_03505"/>
<protein>
    <submittedName>
        <fullName evidence="1">Uncharacterized protein</fullName>
    </submittedName>
</protein>
<gene>
    <name evidence="1" type="ORF">EI427_03505</name>
</gene>